<dbReference type="AlphaFoldDB" id="A0A6G9ANP9"/>
<reference evidence="1 2" key="1">
    <citation type="submission" date="2020-03" db="EMBL/GenBank/DDBJ databases">
        <authorList>
            <person name="Kim M.K."/>
        </authorList>
    </citation>
    <scope>NUCLEOTIDE SEQUENCE [LARGE SCALE GENOMIC DNA]</scope>
    <source>
        <strain evidence="1 2">BT328</strain>
    </source>
</reference>
<evidence type="ECO:0000313" key="2">
    <source>
        <dbReference type="Proteomes" id="UP000501802"/>
    </source>
</evidence>
<dbReference type="Proteomes" id="UP000501802">
    <property type="component" value="Chromosome"/>
</dbReference>
<dbReference type="InterPro" id="IPR032710">
    <property type="entry name" value="NTF2-like_dom_sf"/>
</dbReference>
<sequence length="157" mass="18026">MKLLNTIYQLLSGSPVRPGVTDLNARLLNTWVLHQSIEYLHPQCIWQLGEGHILQGSYKGYDFYKWYTQQLDARYATWTEAIESVISSEIGGIIVGEYQFQKEIDGLWQTAPFTHFYRIENDQITSVRMYMGAISSHLDAGNQLIEIASIQFFLSAN</sequence>
<organism evidence="1 2">
    <name type="scientific">Spirosoma aureum</name>
    <dbReference type="NCBI Taxonomy" id="2692134"/>
    <lineage>
        <taxon>Bacteria</taxon>
        <taxon>Pseudomonadati</taxon>
        <taxon>Bacteroidota</taxon>
        <taxon>Cytophagia</taxon>
        <taxon>Cytophagales</taxon>
        <taxon>Cytophagaceae</taxon>
        <taxon>Spirosoma</taxon>
    </lineage>
</organism>
<dbReference type="Gene3D" id="3.10.450.50">
    <property type="match status" value="1"/>
</dbReference>
<proteinExistence type="predicted"/>
<dbReference type="SUPFAM" id="SSF54427">
    <property type="entry name" value="NTF2-like"/>
    <property type="match status" value="1"/>
</dbReference>
<evidence type="ECO:0000313" key="1">
    <source>
        <dbReference type="EMBL" id="QIP13833.1"/>
    </source>
</evidence>
<dbReference type="RefSeq" id="WP_167209284.1">
    <property type="nucleotide sequence ID" value="NZ_CP050063.1"/>
</dbReference>
<gene>
    <name evidence="1" type="ORF">G8759_15050</name>
</gene>
<dbReference type="EMBL" id="CP050063">
    <property type="protein sequence ID" value="QIP13833.1"/>
    <property type="molecule type" value="Genomic_DNA"/>
</dbReference>
<keyword evidence="2" id="KW-1185">Reference proteome</keyword>
<accession>A0A6G9ANP9</accession>
<protein>
    <submittedName>
        <fullName evidence="1">Nuclear transport factor 2 family protein</fullName>
    </submittedName>
</protein>
<name>A0A6G9ANP9_9BACT</name>
<dbReference type="KEGG" id="spib:G8759_15050"/>